<dbReference type="EMBL" id="BNAR01000004">
    <property type="protein sequence ID" value="GHH39919.1"/>
    <property type="molecule type" value="Genomic_DNA"/>
</dbReference>
<accession>A0ABQ3MJJ4</accession>
<dbReference type="Pfam" id="PF04820">
    <property type="entry name" value="Trp_halogenase"/>
    <property type="match status" value="1"/>
</dbReference>
<dbReference type="PANTHER" id="PTHR43747">
    <property type="entry name" value="FAD-BINDING PROTEIN"/>
    <property type="match status" value="1"/>
</dbReference>
<dbReference type="InterPro" id="IPR050816">
    <property type="entry name" value="Flavin-dep_Halogenase_NPB"/>
</dbReference>
<organism evidence="2 3">
    <name type="scientific">Lentzea cavernae</name>
    <dbReference type="NCBI Taxonomy" id="2020703"/>
    <lineage>
        <taxon>Bacteria</taxon>
        <taxon>Bacillati</taxon>
        <taxon>Actinomycetota</taxon>
        <taxon>Actinomycetes</taxon>
        <taxon>Pseudonocardiales</taxon>
        <taxon>Pseudonocardiaceae</taxon>
        <taxon>Lentzea</taxon>
    </lineage>
</organism>
<gene>
    <name evidence="2" type="ORF">GCM10017774_32380</name>
</gene>
<dbReference type="Proteomes" id="UP000605568">
    <property type="component" value="Unassembled WGS sequence"/>
</dbReference>
<reference evidence="3" key="1">
    <citation type="journal article" date="2019" name="Int. J. Syst. Evol. Microbiol.">
        <title>The Global Catalogue of Microorganisms (GCM) 10K type strain sequencing project: providing services to taxonomists for standard genome sequencing and annotation.</title>
        <authorList>
            <consortium name="The Broad Institute Genomics Platform"/>
            <consortium name="The Broad Institute Genome Sequencing Center for Infectious Disease"/>
            <person name="Wu L."/>
            <person name="Ma J."/>
        </authorList>
    </citation>
    <scope>NUCLEOTIDE SEQUENCE [LARGE SCALE GENOMIC DNA]</scope>
    <source>
        <strain evidence="3">CGMCC 4.7367</strain>
    </source>
</reference>
<dbReference type="InterPro" id="IPR033856">
    <property type="entry name" value="Trp_halogen"/>
</dbReference>
<name>A0ABQ3MJJ4_9PSEU</name>
<dbReference type="PIRSF" id="PIRSF011396">
    <property type="entry name" value="Trp_halogenase"/>
    <property type="match status" value="1"/>
</dbReference>
<keyword evidence="3" id="KW-1185">Reference proteome</keyword>
<evidence type="ECO:0000256" key="1">
    <source>
        <dbReference type="ARBA" id="ARBA00038396"/>
    </source>
</evidence>
<evidence type="ECO:0000313" key="2">
    <source>
        <dbReference type="EMBL" id="GHH39919.1"/>
    </source>
</evidence>
<proteinExistence type="inferred from homology"/>
<dbReference type="RefSeq" id="WP_191298742.1">
    <property type="nucleotide sequence ID" value="NZ_BNAR01000004.1"/>
</dbReference>
<comment type="caution">
    <text evidence="2">The sequence shown here is derived from an EMBL/GenBank/DDBJ whole genome shotgun (WGS) entry which is preliminary data.</text>
</comment>
<protein>
    <submittedName>
        <fullName evidence="2">Tryptophan halogenase</fullName>
    </submittedName>
</protein>
<dbReference type="PANTHER" id="PTHR43747:SF4">
    <property type="entry name" value="FLAVIN-DEPENDENT TRYPTOPHAN HALOGENASE"/>
    <property type="match status" value="1"/>
</dbReference>
<evidence type="ECO:0000313" key="3">
    <source>
        <dbReference type="Proteomes" id="UP000605568"/>
    </source>
</evidence>
<dbReference type="Gene3D" id="3.50.50.60">
    <property type="entry name" value="FAD/NAD(P)-binding domain"/>
    <property type="match status" value="1"/>
</dbReference>
<dbReference type="InterPro" id="IPR006905">
    <property type="entry name" value="Flavin_halogenase"/>
</dbReference>
<dbReference type="SUPFAM" id="SSF51905">
    <property type="entry name" value="FAD/NAD(P)-binding domain"/>
    <property type="match status" value="1"/>
</dbReference>
<sequence length="515" mass="58171">MVKNVVVVGGGTAGWMTASYLTAAFGDRVNVTLVESARVGAIGVGEATFSTVRHFFEYLGLEEKEWMPACNATYKLAIRFENWREPGHHFYHPFERQRVVDGFPLTDWWLRDNTSGRFDKDCFLVGTLCDDLKSPRHMDGELFEGGLGQRSAYRTTLSEQSTQFPYAYHFDATLVANYLRDYAVARGVTHVLDDVLDVALDDRGWISHVVTKEHGNLTGDLFVDCTGFRSLLLGKALAEPFVSYQDSLPNDSAVALRVPQDMENRGLRPCTTATAQEAGWIWTIPLFDRIGTGYVYAGDYISPEEAERTLRAFVGPAAEHADANHIKMRIGRSRRHWVGNCVAIGLSSGFVEPLESTGIFFIQHGIEQLVKHFPDARWDDGLRQSYNRLVNNVMDGVREFLVVHYYASKRQDNQYWKDTKTRALPDGLAERLERWQTRLPDGESVFPHYHGFEAYSYVCMLLGLGGLDLKSSPALNLMDPSSAQHEFKLVGEQAAELARTLPTQYEYFAQLHRAR</sequence>
<comment type="similarity">
    <text evidence="1">Belongs to the flavin-dependent halogenase family. Bacterial tryptophan halogenase subfamily.</text>
</comment>
<dbReference type="InterPro" id="IPR036188">
    <property type="entry name" value="FAD/NAD-bd_sf"/>
</dbReference>